<accession>A0ABC8ZYJ6</accession>
<evidence type="ECO:0000256" key="3">
    <source>
        <dbReference type="PROSITE-ProRule" id="PRU00317"/>
    </source>
</evidence>
<keyword evidence="2" id="KW-0810">Translation regulation</keyword>
<gene>
    <name evidence="6" type="ORF">URODEC1_LOCUS49163</name>
</gene>
<evidence type="ECO:0000313" key="7">
    <source>
        <dbReference type="Proteomes" id="UP001497457"/>
    </source>
</evidence>
<dbReference type="GO" id="GO:0006417">
    <property type="term" value="P:regulation of translation"/>
    <property type="evidence" value="ECO:0007669"/>
    <property type="project" value="UniProtKB-KW"/>
</dbReference>
<dbReference type="Pfam" id="PF00806">
    <property type="entry name" value="PUF"/>
    <property type="match status" value="4"/>
</dbReference>
<feature type="compositionally biased region" description="Polar residues" evidence="4">
    <location>
        <begin position="334"/>
        <end position="343"/>
    </location>
</feature>
<dbReference type="PANTHER" id="PTHR12537">
    <property type="entry name" value="RNA BINDING PROTEIN PUMILIO-RELATED"/>
    <property type="match status" value="1"/>
</dbReference>
<name>A0ABC8ZYJ6_9POAL</name>
<dbReference type="EMBL" id="OZ075112">
    <property type="protein sequence ID" value="CAL4968659.1"/>
    <property type="molecule type" value="Genomic_DNA"/>
</dbReference>
<evidence type="ECO:0000256" key="2">
    <source>
        <dbReference type="ARBA" id="ARBA00022845"/>
    </source>
</evidence>
<keyword evidence="7" id="KW-1185">Reference proteome</keyword>
<feature type="compositionally biased region" description="Acidic residues" evidence="4">
    <location>
        <begin position="41"/>
        <end position="51"/>
    </location>
</feature>
<reference evidence="6" key="1">
    <citation type="submission" date="2024-10" db="EMBL/GenBank/DDBJ databases">
        <authorList>
            <person name="Ryan C."/>
        </authorList>
    </citation>
    <scope>NUCLEOTIDE SEQUENCE [LARGE SCALE GENOMIC DNA]</scope>
</reference>
<evidence type="ECO:0000256" key="1">
    <source>
        <dbReference type="ARBA" id="ARBA00022737"/>
    </source>
</evidence>
<dbReference type="Proteomes" id="UP001497457">
    <property type="component" value="Chromosome 2b"/>
</dbReference>
<dbReference type="InterPro" id="IPR033133">
    <property type="entry name" value="PUM-HD"/>
</dbReference>
<dbReference type="PANTHER" id="PTHR12537:SF13">
    <property type="entry name" value="PUMILIO HOMOLOGY DOMAIN FAMILY MEMBER 4"/>
    <property type="match status" value="1"/>
</dbReference>
<evidence type="ECO:0000313" key="6">
    <source>
        <dbReference type="EMBL" id="CAL4968659.1"/>
    </source>
</evidence>
<dbReference type="SUPFAM" id="SSF48371">
    <property type="entry name" value="ARM repeat"/>
    <property type="match status" value="1"/>
</dbReference>
<feature type="region of interest" description="Disordered" evidence="4">
    <location>
        <begin position="1"/>
        <end position="60"/>
    </location>
</feature>
<feature type="compositionally biased region" description="Gly residues" evidence="4">
    <location>
        <begin position="254"/>
        <end position="263"/>
    </location>
</feature>
<dbReference type="Gene3D" id="1.25.10.10">
    <property type="entry name" value="Leucine-rich Repeat Variant"/>
    <property type="match status" value="1"/>
</dbReference>
<evidence type="ECO:0000259" key="5">
    <source>
        <dbReference type="PROSITE" id="PS50303"/>
    </source>
</evidence>
<dbReference type="InterPro" id="IPR011989">
    <property type="entry name" value="ARM-like"/>
</dbReference>
<evidence type="ECO:0000256" key="4">
    <source>
        <dbReference type="SAM" id="MobiDB-lite"/>
    </source>
</evidence>
<dbReference type="SMART" id="SM00025">
    <property type="entry name" value="Pumilio"/>
    <property type="match status" value="6"/>
</dbReference>
<feature type="region of interest" description="Disordered" evidence="4">
    <location>
        <begin position="244"/>
        <end position="289"/>
    </location>
</feature>
<keyword evidence="1" id="KW-0677">Repeat</keyword>
<protein>
    <recommendedName>
        <fullName evidence="5">PUM-HD domain-containing protein</fullName>
    </recommendedName>
</protein>
<proteinExistence type="predicted"/>
<dbReference type="InterPro" id="IPR001313">
    <property type="entry name" value="Pumilio_RNA-bd_rpt"/>
</dbReference>
<dbReference type="InterPro" id="IPR016024">
    <property type="entry name" value="ARM-type_fold"/>
</dbReference>
<dbReference type="PROSITE" id="PS50303">
    <property type="entry name" value="PUM_HD"/>
    <property type="match status" value="1"/>
</dbReference>
<feature type="repeat" description="Pumilio" evidence="3">
    <location>
        <begin position="607"/>
        <end position="643"/>
    </location>
</feature>
<organism evidence="6 7">
    <name type="scientific">Urochloa decumbens</name>
    <dbReference type="NCBI Taxonomy" id="240449"/>
    <lineage>
        <taxon>Eukaryota</taxon>
        <taxon>Viridiplantae</taxon>
        <taxon>Streptophyta</taxon>
        <taxon>Embryophyta</taxon>
        <taxon>Tracheophyta</taxon>
        <taxon>Spermatophyta</taxon>
        <taxon>Magnoliopsida</taxon>
        <taxon>Liliopsida</taxon>
        <taxon>Poales</taxon>
        <taxon>Poaceae</taxon>
        <taxon>PACMAD clade</taxon>
        <taxon>Panicoideae</taxon>
        <taxon>Panicodae</taxon>
        <taxon>Paniceae</taxon>
        <taxon>Melinidinae</taxon>
        <taxon>Urochloa</taxon>
    </lineage>
</organism>
<dbReference type="AlphaFoldDB" id="A0ABC8ZYJ6"/>
<dbReference type="PROSITE" id="PS50302">
    <property type="entry name" value="PUM"/>
    <property type="match status" value="2"/>
</dbReference>
<feature type="domain" description="PUM-HD" evidence="5">
    <location>
        <begin position="359"/>
        <end position="711"/>
    </location>
</feature>
<feature type="repeat" description="Pumilio" evidence="3">
    <location>
        <begin position="416"/>
        <end position="451"/>
    </location>
</feature>
<feature type="region of interest" description="Disordered" evidence="4">
    <location>
        <begin position="328"/>
        <end position="371"/>
    </location>
</feature>
<sequence>MHATTAITAYKFARDPRRRPPSISSMADGNRSANKGKEVVVVDDGEHDYPDDSPVSGAGPSHRWLGHPASYWTVGGGAPTAEPVANPYDAGYFSYGAAGGSWIGGSGSYGVPGGAAGAVGWDGAAAPSGGASGSYFGGDGAANANYGGTRAVDRRGGGYGMGFLPENGGAGAFFQPAHGMDPRMYAQAPQLHAAPGHWSNVNGVGASFPSPFTGAAGAPGPQHAGPSYWPSGNGGGGSAPFTGGADHELYRGGNANGNGGGGSTTFPYAVQYHAPPHGGGQQRSRSPLSRYREQLNTLIESSLRSLSMGDRGESLLARGRRHLSDLVGHHGRQQEQPPQQLNAGGTGDLPQGAPSPAGGPGGRGPPIAAADPYAGRRLEDVRGAMGRVARSIPGCQFLVRMVAEGGAPAAQLVFEEVAGEILRLMVDAVAHELVEKLVEYWTDEEAARVLQMLAASPDQVLAVARDHAGSNILQTLVGRMAGNPGHAELFTSTLARLGEHGVMSLIEHPDGSRLILKCLDTFSAYQNRFITAVVSSSFFLHRLCRDKHGSNVVNRCIDKAAGDEELLSSLAAAVCRDGFALAEDGYGNFVVQHVISAVPEARGYLHELFRGRYVSLSRQAASSHVVQHCLELFSPEQADEIVRELLGCHRWDCTFQQLITDPYANYVLQTAMRRIGIQMHYPLLNAIGTHGNSLQGDRIAREVFRTLRKVLAGIDT</sequence>